<evidence type="ECO:0000256" key="3">
    <source>
        <dbReference type="ARBA" id="ARBA00012452"/>
    </source>
</evidence>
<evidence type="ECO:0000313" key="14">
    <source>
        <dbReference type="EMBL" id="CAJ0578772.1"/>
    </source>
</evidence>
<dbReference type="Gene3D" id="3.40.30.10">
    <property type="entry name" value="Glutaredoxin"/>
    <property type="match status" value="1"/>
</dbReference>
<comment type="catalytic activity">
    <reaction evidence="11">
        <text>L-dehydroascorbate + 2 glutathione = glutathione disulfide + L-ascorbate</text>
        <dbReference type="Rhea" id="RHEA:24424"/>
        <dbReference type="ChEBI" id="CHEBI:38290"/>
        <dbReference type="ChEBI" id="CHEBI:57925"/>
        <dbReference type="ChEBI" id="CHEBI:58297"/>
        <dbReference type="ChEBI" id="CHEBI:58539"/>
        <dbReference type="EC" id="1.8.5.1"/>
    </reaction>
</comment>
<reference evidence="14" key="1">
    <citation type="submission" date="2023-06" db="EMBL/GenBank/DDBJ databases">
        <authorList>
            <person name="Delattre M."/>
        </authorList>
    </citation>
    <scope>NUCLEOTIDE SEQUENCE</scope>
    <source>
        <strain evidence="14">AF72</strain>
    </source>
</reference>
<dbReference type="InterPro" id="IPR050983">
    <property type="entry name" value="GST_Omega/HSP26"/>
</dbReference>
<dbReference type="EC" id="1.20.4.2" evidence="4"/>
<dbReference type="SFLD" id="SFLDG00358">
    <property type="entry name" value="Main_(cytGST)"/>
    <property type="match status" value="1"/>
</dbReference>
<evidence type="ECO:0000256" key="6">
    <source>
        <dbReference type="ARBA" id="ARBA00023002"/>
    </source>
</evidence>
<evidence type="ECO:0000259" key="13">
    <source>
        <dbReference type="PROSITE" id="PS50405"/>
    </source>
</evidence>
<dbReference type="Proteomes" id="UP001177023">
    <property type="component" value="Unassembled WGS sequence"/>
</dbReference>
<dbReference type="InterPro" id="IPR036249">
    <property type="entry name" value="Thioredoxin-like_sf"/>
</dbReference>
<comment type="catalytic activity">
    <reaction evidence="9">
        <text>RX + glutathione = an S-substituted glutathione + a halide anion + H(+)</text>
        <dbReference type="Rhea" id="RHEA:16437"/>
        <dbReference type="ChEBI" id="CHEBI:15378"/>
        <dbReference type="ChEBI" id="CHEBI:16042"/>
        <dbReference type="ChEBI" id="CHEBI:17792"/>
        <dbReference type="ChEBI" id="CHEBI:57925"/>
        <dbReference type="ChEBI" id="CHEBI:90779"/>
        <dbReference type="EC" id="2.5.1.18"/>
    </reaction>
</comment>
<organism evidence="14 15">
    <name type="scientific">Mesorhabditis spiculigera</name>
    <dbReference type="NCBI Taxonomy" id="96644"/>
    <lineage>
        <taxon>Eukaryota</taxon>
        <taxon>Metazoa</taxon>
        <taxon>Ecdysozoa</taxon>
        <taxon>Nematoda</taxon>
        <taxon>Chromadorea</taxon>
        <taxon>Rhabditida</taxon>
        <taxon>Rhabditina</taxon>
        <taxon>Rhabditomorpha</taxon>
        <taxon>Rhabditoidea</taxon>
        <taxon>Rhabditidae</taxon>
        <taxon>Mesorhabditinae</taxon>
        <taxon>Mesorhabditis</taxon>
    </lineage>
</organism>
<dbReference type="GO" id="GO:0004364">
    <property type="term" value="F:glutathione transferase activity"/>
    <property type="evidence" value="ECO:0007669"/>
    <property type="project" value="UniProtKB-EC"/>
</dbReference>
<feature type="domain" description="GST N-terminal" evidence="12">
    <location>
        <begin position="24"/>
        <end position="102"/>
    </location>
</feature>
<dbReference type="InterPro" id="IPR036282">
    <property type="entry name" value="Glutathione-S-Trfase_C_sf"/>
</dbReference>
<keyword evidence="5" id="KW-0808">Transferase</keyword>
<dbReference type="Pfam" id="PF02798">
    <property type="entry name" value="GST_N"/>
    <property type="match status" value="1"/>
</dbReference>
<evidence type="ECO:0000256" key="9">
    <source>
        <dbReference type="ARBA" id="ARBA00047960"/>
    </source>
</evidence>
<evidence type="ECO:0000256" key="5">
    <source>
        <dbReference type="ARBA" id="ARBA00022679"/>
    </source>
</evidence>
<dbReference type="PANTHER" id="PTHR43968:SF6">
    <property type="entry name" value="GLUTATHIONE S-TRANSFERASE OMEGA"/>
    <property type="match status" value="1"/>
</dbReference>
<feature type="domain" description="GST C-terminal" evidence="13">
    <location>
        <begin position="107"/>
        <end position="245"/>
    </location>
</feature>
<comment type="similarity">
    <text evidence="1">Belongs to the GST superfamily. Omega family.</text>
</comment>
<evidence type="ECO:0000256" key="10">
    <source>
        <dbReference type="ARBA" id="ARBA00048353"/>
    </source>
</evidence>
<evidence type="ECO:0000259" key="12">
    <source>
        <dbReference type="PROSITE" id="PS50404"/>
    </source>
</evidence>
<dbReference type="InterPro" id="IPR004045">
    <property type="entry name" value="Glutathione_S-Trfase_N"/>
</dbReference>
<keyword evidence="15" id="KW-1185">Reference proteome</keyword>
<comment type="catalytic activity">
    <reaction evidence="10">
        <text>methylarsonate + 2 glutathione + H(+) = methylarsonous acid + glutathione disulfide + H2O</text>
        <dbReference type="Rhea" id="RHEA:15969"/>
        <dbReference type="ChEBI" id="CHEBI:15377"/>
        <dbReference type="ChEBI" id="CHEBI:15378"/>
        <dbReference type="ChEBI" id="CHEBI:17826"/>
        <dbReference type="ChEBI" id="CHEBI:33409"/>
        <dbReference type="ChEBI" id="CHEBI:57925"/>
        <dbReference type="ChEBI" id="CHEBI:58297"/>
        <dbReference type="EC" id="1.20.4.2"/>
    </reaction>
</comment>
<evidence type="ECO:0000256" key="8">
    <source>
        <dbReference type="ARBA" id="ARBA00032681"/>
    </source>
</evidence>
<dbReference type="InterPro" id="IPR005442">
    <property type="entry name" value="GST_omega"/>
</dbReference>
<keyword evidence="6" id="KW-0560">Oxidoreductase</keyword>
<dbReference type="InterPro" id="IPR010987">
    <property type="entry name" value="Glutathione-S-Trfase_C-like"/>
</dbReference>
<dbReference type="GO" id="GO:0050610">
    <property type="term" value="F:methylarsonate reductase activity"/>
    <property type="evidence" value="ECO:0007669"/>
    <property type="project" value="UniProtKB-EC"/>
</dbReference>
<dbReference type="SUPFAM" id="SSF47616">
    <property type="entry name" value="GST C-terminal domain-like"/>
    <property type="match status" value="1"/>
</dbReference>
<sequence length="250" mass="28444">MALQGLNSAALKAGDPEPAQLERGKFRLYNMRFCPWAERALLYAAAKGIDVEIVNINLQDKPEWYFEKHYQGKVPTLEYNGKCVIESSLIPQFLDDLLPENSILPKDAYDRVHQKILAERNLAISTAFYGTLAALKDPGLREEKMATMNKALDDAENLLKDTFFGGKSPSYADYLTFPFLERTWWASHIEGVTGYDKTNFPCSKRFPKLTKWFNEMLARPEVAQNLMPVDTALAFLDGYRQGKPNYDEGI</sequence>
<dbReference type="PROSITE" id="PS50404">
    <property type="entry name" value="GST_NTER"/>
    <property type="match status" value="1"/>
</dbReference>
<evidence type="ECO:0000256" key="7">
    <source>
        <dbReference type="ARBA" id="ARBA00032186"/>
    </source>
</evidence>
<protein>
    <recommendedName>
        <fullName evidence="7">Glutathione-dependent dehydroascorbate reductase</fullName>
        <ecNumber evidence="4">1.20.4.2</ecNumber>
        <ecNumber evidence="2">1.8.5.1</ecNumber>
        <ecNumber evidence="3">2.5.1.18</ecNumber>
    </recommendedName>
    <alternativeName>
        <fullName evidence="8">Monomethylarsonic acid reductase</fullName>
    </alternativeName>
</protein>
<name>A0AA36D2Q7_9BILA</name>
<dbReference type="FunFam" id="3.40.30.10:FF:000123">
    <property type="entry name" value="Glutathione transferase o1"/>
    <property type="match status" value="1"/>
</dbReference>
<dbReference type="GO" id="GO:0005737">
    <property type="term" value="C:cytoplasm"/>
    <property type="evidence" value="ECO:0007669"/>
    <property type="project" value="InterPro"/>
</dbReference>
<dbReference type="Pfam" id="PF00043">
    <property type="entry name" value="GST_C"/>
    <property type="match status" value="1"/>
</dbReference>
<gene>
    <name evidence="14" type="ORF">MSPICULIGERA_LOCUS17013</name>
</gene>
<dbReference type="PRINTS" id="PR01625">
    <property type="entry name" value="GSTRNSFRASEO"/>
</dbReference>
<dbReference type="SFLD" id="SFLDS00019">
    <property type="entry name" value="Glutathione_Transferase_(cytos"/>
    <property type="match status" value="1"/>
</dbReference>
<dbReference type="Gene3D" id="1.20.1050.10">
    <property type="match status" value="1"/>
</dbReference>
<evidence type="ECO:0000256" key="11">
    <source>
        <dbReference type="ARBA" id="ARBA00049544"/>
    </source>
</evidence>
<dbReference type="PANTHER" id="PTHR43968">
    <property type="match status" value="1"/>
</dbReference>
<dbReference type="FunFam" id="1.20.1050.10:FF:000009">
    <property type="entry name" value="Glutathione S-transferase omega-1"/>
    <property type="match status" value="1"/>
</dbReference>
<dbReference type="EMBL" id="CATQJA010002654">
    <property type="protein sequence ID" value="CAJ0578772.1"/>
    <property type="molecule type" value="Genomic_DNA"/>
</dbReference>
<dbReference type="GO" id="GO:0006749">
    <property type="term" value="P:glutathione metabolic process"/>
    <property type="evidence" value="ECO:0007669"/>
    <property type="project" value="TreeGrafter"/>
</dbReference>
<dbReference type="EC" id="1.8.5.1" evidence="2"/>
<evidence type="ECO:0000313" key="15">
    <source>
        <dbReference type="Proteomes" id="UP001177023"/>
    </source>
</evidence>
<feature type="non-terminal residue" evidence="14">
    <location>
        <position position="1"/>
    </location>
</feature>
<dbReference type="EC" id="2.5.1.18" evidence="3"/>
<dbReference type="GO" id="GO:0045174">
    <property type="term" value="F:glutathione dehydrogenase (ascorbate) activity"/>
    <property type="evidence" value="ECO:0007669"/>
    <property type="project" value="UniProtKB-EC"/>
</dbReference>
<dbReference type="PROSITE" id="PS50405">
    <property type="entry name" value="GST_CTER"/>
    <property type="match status" value="1"/>
</dbReference>
<dbReference type="InterPro" id="IPR040079">
    <property type="entry name" value="Glutathione_S-Trfase"/>
</dbReference>
<accession>A0AA36D2Q7</accession>
<evidence type="ECO:0000256" key="1">
    <source>
        <dbReference type="ARBA" id="ARBA00011067"/>
    </source>
</evidence>
<comment type="caution">
    <text evidence="14">The sequence shown here is derived from an EMBL/GenBank/DDBJ whole genome shotgun (WGS) entry which is preliminary data.</text>
</comment>
<dbReference type="AlphaFoldDB" id="A0AA36D2Q7"/>
<proteinExistence type="inferred from homology"/>
<evidence type="ECO:0000256" key="4">
    <source>
        <dbReference type="ARBA" id="ARBA00013060"/>
    </source>
</evidence>
<dbReference type="InterPro" id="IPR004046">
    <property type="entry name" value="GST_C"/>
</dbReference>
<dbReference type="SUPFAM" id="SSF52833">
    <property type="entry name" value="Thioredoxin-like"/>
    <property type="match status" value="1"/>
</dbReference>
<evidence type="ECO:0000256" key="2">
    <source>
        <dbReference type="ARBA" id="ARBA00012436"/>
    </source>
</evidence>